<dbReference type="AlphaFoldDB" id="A0A9P8ICC1"/>
<reference evidence="1" key="1">
    <citation type="submission" date="2021-03" db="EMBL/GenBank/DDBJ databases">
        <title>Comparative genomics and phylogenomic investigation of the class Geoglossomycetes provide insights into ecological specialization and systematics.</title>
        <authorList>
            <person name="Melie T."/>
            <person name="Pirro S."/>
            <person name="Miller A.N."/>
            <person name="Quandt A."/>
        </authorList>
    </citation>
    <scope>NUCLEOTIDE SEQUENCE</scope>
    <source>
        <strain evidence="1">GBOQ0MN5Z8</strain>
    </source>
</reference>
<evidence type="ECO:0000313" key="2">
    <source>
        <dbReference type="Proteomes" id="UP000698800"/>
    </source>
</evidence>
<dbReference type="Proteomes" id="UP000698800">
    <property type="component" value="Unassembled WGS sequence"/>
</dbReference>
<keyword evidence="2" id="KW-1185">Reference proteome</keyword>
<sequence>MAARIYTAEGQVLLPGHVYLDLDVPDVQAAALSLPTVIENLPHDLEHLRPVVQQLRSALRDKYIFPMDKVYEANDLGVADTVDMLDIDYDENSIDHFWDLTPGEAGLDRKTDMSPWARKLDALYCSIFAFTPCSLTTLVDILLCDRLAARDVAGYKRPLYIASEVSIQTSVRKSEKYGEGHVLGYADRALGTEKSELSAMLFVIDAKKGTFSSSTISRMLCHLAGVQDARKSVGKPDGDVFGMTTDFVNFQFVVLRNDRRAYTSEPLSWVRKRDVVIRYIDHILKMAIESSPFTAPVKVINKHIRRKSEPTSSFMFGASEESDGGDEADHYEVVVVDGRSVLRRSSLATQK</sequence>
<feature type="non-terminal residue" evidence="1">
    <location>
        <position position="351"/>
    </location>
</feature>
<proteinExistence type="predicted"/>
<protein>
    <submittedName>
        <fullName evidence="1">Uncharacterized protein</fullName>
    </submittedName>
</protein>
<evidence type="ECO:0000313" key="1">
    <source>
        <dbReference type="EMBL" id="KAH0541592.1"/>
    </source>
</evidence>
<organism evidence="1 2">
    <name type="scientific">Glutinoglossum americanum</name>
    <dbReference type="NCBI Taxonomy" id="1670608"/>
    <lineage>
        <taxon>Eukaryota</taxon>
        <taxon>Fungi</taxon>
        <taxon>Dikarya</taxon>
        <taxon>Ascomycota</taxon>
        <taxon>Pezizomycotina</taxon>
        <taxon>Geoglossomycetes</taxon>
        <taxon>Geoglossales</taxon>
        <taxon>Geoglossaceae</taxon>
        <taxon>Glutinoglossum</taxon>
    </lineage>
</organism>
<dbReference type="EMBL" id="JAGHQL010000074">
    <property type="protein sequence ID" value="KAH0541592.1"/>
    <property type="molecule type" value="Genomic_DNA"/>
</dbReference>
<name>A0A9P8ICC1_9PEZI</name>
<gene>
    <name evidence="1" type="ORF">FGG08_003940</name>
</gene>
<comment type="caution">
    <text evidence="1">The sequence shown here is derived from an EMBL/GenBank/DDBJ whole genome shotgun (WGS) entry which is preliminary data.</text>
</comment>
<accession>A0A9P8ICC1</accession>
<dbReference type="OrthoDB" id="4185608at2759"/>